<evidence type="ECO:0000313" key="3">
    <source>
        <dbReference type="EMBL" id="KAK8773570.1"/>
    </source>
</evidence>
<dbReference type="GO" id="GO:0003676">
    <property type="term" value="F:nucleic acid binding"/>
    <property type="evidence" value="ECO:0007669"/>
    <property type="project" value="InterPro"/>
</dbReference>
<reference evidence="3 4" key="1">
    <citation type="journal article" date="2023" name="Arcadia Sci">
        <title>De novo assembly of a long-read Amblyomma americanum tick genome.</title>
        <authorList>
            <person name="Chou S."/>
            <person name="Poskanzer K.E."/>
            <person name="Rollins M."/>
            <person name="Thuy-Boun P.S."/>
        </authorList>
    </citation>
    <scope>NUCLEOTIDE SEQUENCE [LARGE SCALE GENOMIC DNA]</scope>
    <source>
        <strain evidence="3">F_SG_1</strain>
        <tissue evidence="3">Salivary glands</tissue>
    </source>
</reference>
<keyword evidence="4" id="KW-1185">Reference proteome</keyword>
<dbReference type="InterPro" id="IPR012337">
    <property type="entry name" value="RNaseH-like_sf"/>
</dbReference>
<organism evidence="3 4">
    <name type="scientific">Amblyomma americanum</name>
    <name type="common">Lone star tick</name>
    <dbReference type="NCBI Taxonomy" id="6943"/>
    <lineage>
        <taxon>Eukaryota</taxon>
        <taxon>Metazoa</taxon>
        <taxon>Ecdysozoa</taxon>
        <taxon>Arthropoda</taxon>
        <taxon>Chelicerata</taxon>
        <taxon>Arachnida</taxon>
        <taxon>Acari</taxon>
        <taxon>Parasitiformes</taxon>
        <taxon>Ixodida</taxon>
        <taxon>Ixodoidea</taxon>
        <taxon>Ixodidae</taxon>
        <taxon>Amblyomminae</taxon>
        <taxon>Amblyomma</taxon>
    </lineage>
</organism>
<gene>
    <name evidence="3" type="ORF">V5799_011897</name>
</gene>
<name>A0AAQ4EFV8_AMBAM</name>
<dbReference type="EMBL" id="JARKHS020016662">
    <property type="protein sequence ID" value="KAK8773570.1"/>
    <property type="molecule type" value="Genomic_DNA"/>
</dbReference>
<protein>
    <recommendedName>
        <fullName evidence="2">RNase H type-1 domain-containing protein</fullName>
    </recommendedName>
</protein>
<proteinExistence type="predicted"/>
<evidence type="ECO:0000313" key="4">
    <source>
        <dbReference type="Proteomes" id="UP001321473"/>
    </source>
</evidence>
<evidence type="ECO:0000256" key="1">
    <source>
        <dbReference type="SAM" id="MobiDB-lite"/>
    </source>
</evidence>
<dbReference type="GO" id="GO:0004523">
    <property type="term" value="F:RNA-DNA hybrid ribonuclease activity"/>
    <property type="evidence" value="ECO:0007669"/>
    <property type="project" value="InterPro"/>
</dbReference>
<dbReference type="SUPFAM" id="SSF53098">
    <property type="entry name" value="Ribonuclease H-like"/>
    <property type="match status" value="1"/>
</dbReference>
<dbReference type="Proteomes" id="UP001321473">
    <property type="component" value="Unassembled WGS sequence"/>
</dbReference>
<accession>A0AAQ4EFV8</accession>
<feature type="compositionally biased region" description="Low complexity" evidence="1">
    <location>
        <begin position="111"/>
        <end position="125"/>
    </location>
</feature>
<dbReference type="Pfam" id="PF00075">
    <property type="entry name" value="RNase_H"/>
    <property type="match status" value="1"/>
</dbReference>
<dbReference type="AlphaFoldDB" id="A0AAQ4EFV8"/>
<dbReference type="Gene3D" id="3.30.420.10">
    <property type="entry name" value="Ribonuclease H-like superfamily/Ribonuclease H"/>
    <property type="match status" value="1"/>
</dbReference>
<dbReference type="InterPro" id="IPR002156">
    <property type="entry name" value="RNaseH_domain"/>
</dbReference>
<comment type="caution">
    <text evidence="3">The sequence shown here is derived from an EMBL/GenBank/DDBJ whole genome shotgun (WGS) entry which is preliminary data.</text>
</comment>
<dbReference type="InterPro" id="IPR036397">
    <property type="entry name" value="RNaseH_sf"/>
</dbReference>
<feature type="region of interest" description="Disordered" evidence="1">
    <location>
        <begin position="86"/>
        <end position="135"/>
    </location>
</feature>
<feature type="domain" description="RNase H type-1" evidence="2">
    <location>
        <begin position="1"/>
        <end position="97"/>
    </location>
</feature>
<sequence>MLPFPGSSTAAELARLHLAADLIATIPPGPVVVLCDSRPALQLLSRPLHNVAPTSLLRARLQTLEDAGHQIYLHWVPGHSGIEGNDLADALGKPAHTDGTGPSPRPEDCGLQAIPPALGPAAQAGPSPPSAPPHRLHVDALQVVRVWQGPLSCLPLLRGHGDARPPPAGVPDP</sequence>
<dbReference type="PROSITE" id="PS50879">
    <property type="entry name" value="RNASE_H_1"/>
    <property type="match status" value="1"/>
</dbReference>
<dbReference type="CDD" id="cd09276">
    <property type="entry name" value="Rnase_HI_RT_non_LTR"/>
    <property type="match status" value="1"/>
</dbReference>
<evidence type="ECO:0000259" key="2">
    <source>
        <dbReference type="PROSITE" id="PS50879"/>
    </source>
</evidence>